<proteinExistence type="predicted"/>
<organism evidence="1 2">
    <name type="scientific">Smallanthus sonchifolius</name>
    <dbReference type="NCBI Taxonomy" id="185202"/>
    <lineage>
        <taxon>Eukaryota</taxon>
        <taxon>Viridiplantae</taxon>
        <taxon>Streptophyta</taxon>
        <taxon>Embryophyta</taxon>
        <taxon>Tracheophyta</taxon>
        <taxon>Spermatophyta</taxon>
        <taxon>Magnoliopsida</taxon>
        <taxon>eudicotyledons</taxon>
        <taxon>Gunneridae</taxon>
        <taxon>Pentapetalae</taxon>
        <taxon>asterids</taxon>
        <taxon>campanulids</taxon>
        <taxon>Asterales</taxon>
        <taxon>Asteraceae</taxon>
        <taxon>Asteroideae</taxon>
        <taxon>Heliantheae alliance</taxon>
        <taxon>Millerieae</taxon>
        <taxon>Smallanthus</taxon>
    </lineage>
</organism>
<accession>A0ACB9I3D9</accession>
<evidence type="ECO:0000313" key="2">
    <source>
        <dbReference type="Proteomes" id="UP001056120"/>
    </source>
</evidence>
<dbReference type="EMBL" id="CM042027">
    <property type="protein sequence ID" value="KAI3802719.1"/>
    <property type="molecule type" value="Genomic_DNA"/>
</dbReference>
<comment type="caution">
    <text evidence="1">The sequence shown here is derived from an EMBL/GenBank/DDBJ whole genome shotgun (WGS) entry which is preliminary data.</text>
</comment>
<reference evidence="1 2" key="2">
    <citation type="journal article" date="2022" name="Mol. Ecol. Resour.">
        <title>The genomes of chicory, endive, great burdock and yacon provide insights into Asteraceae paleo-polyploidization history and plant inulin production.</title>
        <authorList>
            <person name="Fan W."/>
            <person name="Wang S."/>
            <person name="Wang H."/>
            <person name="Wang A."/>
            <person name="Jiang F."/>
            <person name="Liu H."/>
            <person name="Zhao H."/>
            <person name="Xu D."/>
            <person name="Zhang Y."/>
        </authorList>
    </citation>
    <scope>NUCLEOTIDE SEQUENCE [LARGE SCALE GENOMIC DNA]</scope>
    <source>
        <strain evidence="2">cv. Yunnan</strain>
        <tissue evidence="1">Leaves</tissue>
    </source>
</reference>
<reference evidence="2" key="1">
    <citation type="journal article" date="2022" name="Mol. Ecol. Resour.">
        <title>The genomes of chicory, endive, great burdock and yacon provide insights into Asteraceae palaeo-polyploidization history and plant inulin production.</title>
        <authorList>
            <person name="Fan W."/>
            <person name="Wang S."/>
            <person name="Wang H."/>
            <person name="Wang A."/>
            <person name="Jiang F."/>
            <person name="Liu H."/>
            <person name="Zhao H."/>
            <person name="Xu D."/>
            <person name="Zhang Y."/>
        </authorList>
    </citation>
    <scope>NUCLEOTIDE SEQUENCE [LARGE SCALE GENOMIC DNA]</scope>
    <source>
        <strain evidence="2">cv. Yunnan</strain>
    </source>
</reference>
<dbReference type="Proteomes" id="UP001056120">
    <property type="component" value="Linkage Group LG10"/>
</dbReference>
<keyword evidence="2" id="KW-1185">Reference proteome</keyword>
<evidence type="ECO:0000313" key="1">
    <source>
        <dbReference type="EMBL" id="KAI3802719.1"/>
    </source>
</evidence>
<protein>
    <submittedName>
        <fullName evidence="1">Uncharacterized protein</fullName>
    </submittedName>
</protein>
<gene>
    <name evidence="1" type="ORF">L1987_30860</name>
</gene>
<sequence length="520" mass="59329">MIWHAPKKNVQIPSLNHSAPIASSQQCNYDVFLSFRGEDIRKTFVDHLYSALRDRQIQTYKDDETLPQGESIGPSLFKAIEESRIAVIIFSKNYANSSWCLEELAYIMKCRYERGLIVMPIFYDVEPLEVRKLKGDFGKAFAKQEVEHIVKAESWRKALVDASKIGGWEPKNIANGHESKVIKDIVDTILDRLFPFNSHVDEDLVGMATRLQDLKSRLEIGSGGVRMVGIWGVGGGGKSTLAGKSKDDAMEILEACDFHPEIGIKVLRQKALIRIVGGRFDMHDLVQEMGHYIVREEHPANPENHSRVWKHEEISNMFFEDAKMVKLHENDKIEAITYNGYSHGHNLSSRFCLEIPKGFKPPLLRGSRCRLQLPENWCNDFCGFLMCAILPKKYSWNWIFYMMHESLRISINHAMSGMDSQDDVVWEESDSDGDKYTWVGYVSFGSLRHTTWWDQTYKALTFGIEGKFDKFCGGFGVRLVAKKNRSGLTETSSDSCGYMPNFEIEHDSGCVLTISFPTFI</sequence>
<name>A0ACB9I3D9_9ASTR</name>